<comment type="caution">
    <text evidence="1">The sequence shown here is derived from an EMBL/GenBank/DDBJ whole genome shotgun (WGS) entry which is preliminary data.</text>
</comment>
<reference evidence="1 2" key="1">
    <citation type="submission" date="2020-01" db="EMBL/GenBank/DDBJ databases">
        <authorList>
            <person name="Gupta K D."/>
        </authorList>
    </citation>
    <scope>NUCLEOTIDE SEQUENCE [LARGE SCALE GENOMIC DNA]</scope>
</reference>
<protein>
    <submittedName>
        <fullName evidence="1">Uncharacterized protein</fullName>
    </submittedName>
</protein>
<dbReference type="OrthoDB" id="2756984at2759"/>
<sequence>MPPSKLRVVYNTARDSPQGEEKILSLAVTQPVSSHSWKGKAPYKAGSKEQQEVIDAAYRAASELVPRLICPLGALIPRPRLSYAFSRRSQPRFDSPFRPTVAPSFDLAAIAILIPRLAPTVVPRLLVARAHWLEPHNREPVLAPQSHSLRCFGHIIGFNDFGANHAKIAGGFHDHVPGRGDRSRQWITVEFLKDEVPLYHEKSDGK</sequence>
<gene>
    <name evidence="1" type="ORF">AAE3_LOCUS12293</name>
</gene>
<accession>A0A8S0VUD7</accession>
<name>A0A8S0VUD7_CYCAE</name>
<organism evidence="1 2">
    <name type="scientific">Cyclocybe aegerita</name>
    <name type="common">Black poplar mushroom</name>
    <name type="synonym">Agrocybe aegerita</name>
    <dbReference type="NCBI Taxonomy" id="1973307"/>
    <lineage>
        <taxon>Eukaryota</taxon>
        <taxon>Fungi</taxon>
        <taxon>Dikarya</taxon>
        <taxon>Basidiomycota</taxon>
        <taxon>Agaricomycotina</taxon>
        <taxon>Agaricomycetes</taxon>
        <taxon>Agaricomycetidae</taxon>
        <taxon>Agaricales</taxon>
        <taxon>Agaricineae</taxon>
        <taxon>Bolbitiaceae</taxon>
        <taxon>Cyclocybe</taxon>
    </lineage>
</organism>
<dbReference type="AlphaFoldDB" id="A0A8S0VUD7"/>
<dbReference type="Proteomes" id="UP000467700">
    <property type="component" value="Unassembled WGS sequence"/>
</dbReference>
<evidence type="ECO:0000313" key="1">
    <source>
        <dbReference type="EMBL" id="CAA7270049.1"/>
    </source>
</evidence>
<dbReference type="EMBL" id="CACVBS010000084">
    <property type="protein sequence ID" value="CAA7270049.1"/>
    <property type="molecule type" value="Genomic_DNA"/>
</dbReference>
<keyword evidence="2" id="KW-1185">Reference proteome</keyword>
<evidence type="ECO:0000313" key="2">
    <source>
        <dbReference type="Proteomes" id="UP000467700"/>
    </source>
</evidence>
<proteinExistence type="predicted"/>